<evidence type="ECO:0000313" key="2">
    <source>
        <dbReference type="EMBL" id="OGE19406.1"/>
    </source>
</evidence>
<dbReference type="InterPro" id="IPR012902">
    <property type="entry name" value="N_methyl_site"/>
</dbReference>
<dbReference type="Proteomes" id="UP000176336">
    <property type="component" value="Unassembled WGS sequence"/>
</dbReference>
<feature type="transmembrane region" description="Helical" evidence="1">
    <location>
        <begin position="12"/>
        <end position="36"/>
    </location>
</feature>
<dbReference type="EMBL" id="MFCR01000003">
    <property type="protein sequence ID" value="OGE19406.1"/>
    <property type="molecule type" value="Genomic_DNA"/>
</dbReference>
<evidence type="ECO:0008006" key="4">
    <source>
        <dbReference type="Google" id="ProtNLM"/>
    </source>
</evidence>
<keyword evidence="1" id="KW-1133">Transmembrane helix</keyword>
<organism evidence="2 3">
    <name type="scientific">Candidatus Daviesbacteria bacterium RIFCSPHIGHO2_01_FULL_41_23</name>
    <dbReference type="NCBI Taxonomy" id="1797764"/>
    <lineage>
        <taxon>Bacteria</taxon>
        <taxon>Candidatus Daviesiibacteriota</taxon>
    </lineage>
</organism>
<dbReference type="AlphaFoldDB" id="A0A1F5ISV6"/>
<comment type="caution">
    <text evidence="2">The sequence shown here is derived from an EMBL/GenBank/DDBJ whole genome shotgun (WGS) entry which is preliminary data.</text>
</comment>
<protein>
    <recommendedName>
        <fullName evidence="4">Type II secretion system protein J</fullName>
    </recommendedName>
</protein>
<reference evidence="2 3" key="1">
    <citation type="journal article" date="2016" name="Nat. Commun.">
        <title>Thousands of microbial genomes shed light on interconnected biogeochemical processes in an aquifer system.</title>
        <authorList>
            <person name="Anantharaman K."/>
            <person name="Brown C.T."/>
            <person name="Hug L.A."/>
            <person name="Sharon I."/>
            <person name="Castelle C.J."/>
            <person name="Probst A.J."/>
            <person name="Thomas B.C."/>
            <person name="Singh A."/>
            <person name="Wilkins M.J."/>
            <person name="Karaoz U."/>
            <person name="Brodie E.L."/>
            <person name="Williams K.H."/>
            <person name="Hubbard S.S."/>
            <person name="Banfield J.F."/>
        </authorList>
    </citation>
    <scope>NUCLEOTIDE SEQUENCE [LARGE SCALE GENOMIC DNA]</scope>
</reference>
<dbReference type="PROSITE" id="PS00409">
    <property type="entry name" value="PROKAR_NTER_METHYL"/>
    <property type="match status" value="1"/>
</dbReference>
<gene>
    <name evidence="2" type="ORF">A2871_00965</name>
</gene>
<proteinExistence type="predicted"/>
<keyword evidence="1" id="KW-0472">Membrane</keyword>
<sequence>MRERGLTLIEVLVAMGIAVVAGSLLVVIMVNSAGFFTNQSSKMQQGLNINDSLLQVRNSIKQASAVAVSYTSGPTTYTTGSNLLVLKVLSIDSLNNLIDDTYDYFVFFRDQNLLRFKTFPNPASSRKSSDRIFSTIVDSINFQYFNSAIPPVEVAPASATNVRVSLSLRQKNGLKYEIKTGTSEANLRND</sequence>
<name>A0A1F5ISV6_9BACT</name>
<accession>A0A1F5ISV6</accession>
<keyword evidence="1" id="KW-0812">Transmembrane</keyword>
<evidence type="ECO:0000313" key="3">
    <source>
        <dbReference type="Proteomes" id="UP000176336"/>
    </source>
</evidence>
<evidence type="ECO:0000256" key="1">
    <source>
        <dbReference type="SAM" id="Phobius"/>
    </source>
</evidence>